<dbReference type="PROSITE" id="PS00198">
    <property type="entry name" value="4FE4S_FER_1"/>
    <property type="match status" value="1"/>
</dbReference>
<dbReference type="GO" id="GO:0051539">
    <property type="term" value="F:4 iron, 4 sulfur cluster binding"/>
    <property type="evidence" value="ECO:0007669"/>
    <property type="project" value="UniProtKB-KW"/>
</dbReference>
<evidence type="ECO:0000256" key="3">
    <source>
        <dbReference type="ARBA" id="ARBA00022737"/>
    </source>
</evidence>
<evidence type="ECO:0000259" key="6">
    <source>
        <dbReference type="Pfam" id="PF13183"/>
    </source>
</evidence>
<reference evidence="7" key="1">
    <citation type="submission" date="2009-10" db="EMBL/GenBank/DDBJ databases">
        <title>Diversity of trophic interactions inside an arsenic-rich microbial ecosystem.</title>
        <authorList>
            <person name="Bertin P.N."/>
            <person name="Heinrich-Salmeron A."/>
            <person name="Pelletier E."/>
            <person name="Goulhen-Chollet F."/>
            <person name="Arsene-Ploetze F."/>
            <person name="Gallien S."/>
            <person name="Calteau A."/>
            <person name="Vallenet D."/>
            <person name="Casiot C."/>
            <person name="Chane-Woon-Ming B."/>
            <person name="Giloteaux L."/>
            <person name="Barakat M."/>
            <person name="Bonnefoy V."/>
            <person name="Bruneel O."/>
            <person name="Chandler M."/>
            <person name="Cleiss J."/>
            <person name="Duran R."/>
            <person name="Elbaz-Poulichet F."/>
            <person name="Fonknechten N."/>
            <person name="Lauga B."/>
            <person name="Mornico D."/>
            <person name="Ortet P."/>
            <person name="Schaeffer C."/>
            <person name="Siguier P."/>
            <person name="Alexander Thil Smith A."/>
            <person name="Van Dorsselaer A."/>
            <person name="Weissenbach J."/>
            <person name="Medigue C."/>
            <person name="Le Paslier D."/>
        </authorList>
    </citation>
    <scope>NUCLEOTIDE SEQUENCE</scope>
</reference>
<accession>E6Q074</accession>
<dbReference type="Pfam" id="PF13183">
    <property type="entry name" value="Fer4_8"/>
    <property type="match status" value="1"/>
</dbReference>
<evidence type="ECO:0000256" key="1">
    <source>
        <dbReference type="ARBA" id="ARBA00022448"/>
    </source>
</evidence>
<sequence>MSLREDEKQSNTPVAHWNRFEFPEAARSALVDAVAPDAASLDAQYQHSQTRKNVQHATNVIQNKRNSVVAELPDWQDLRDAGAAARAHTLRHLDHYLLEFEANCTRAGGQVHWAADAAEARRIALEIIERHGATEVVKIKTMTSEEIGLNDFLLAHGVKPVETDLAELIVQLGKDRPSHFVAPALHKSRGQVRDIFARAMGLPDLSDSPEELAGAARRYLRRKFLDTKVAVSGANFLIADTGGVCIVESEGNGRMCLTLPEVLISFVGIEKVIPRFRDLEIFLQTLPRSATGERMNPYNSTWCGVHADDGPREFHVILLDNGRSPILADKEARQTLQCIRCAACLNACPVYHQTGGHAYESVYAGPIGAILTPQLHSMEAARSLPYASSLCGACYEVCPVKINIPEVLIHLRGKVVAQDQATVSGRLSQWNMGMQAAAFLFEKGSRLSAAVHAGQFAQKALVSKNGFIEWLPGMLGGWTRTRDLKALPAESFRDWWAREKMPRRGAATTRVEPKGKESQ</sequence>
<dbReference type="InterPro" id="IPR004452">
    <property type="entry name" value="LutB/LldF"/>
</dbReference>
<keyword evidence="4" id="KW-0249">Electron transport</keyword>
<feature type="domain" description="4Fe-4S ferredoxin-type" evidence="6">
    <location>
        <begin position="336"/>
        <end position="402"/>
    </location>
</feature>
<keyword evidence="2" id="KW-0479">Metal-binding</keyword>
<keyword evidence="1" id="KW-0813">Transport</keyword>
<gene>
    <name evidence="7" type="primary">yvfW</name>
    <name evidence="7" type="ORF">CARN3_0126</name>
</gene>
<name>E6Q074_9ZZZZ</name>
<evidence type="ECO:0000313" key="7">
    <source>
        <dbReference type="EMBL" id="CBI00583.1"/>
    </source>
</evidence>
<dbReference type="InterPro" id="IPR017896">
    <property type="entry name" value="4Fe4S_Fe-S-bd"/>
</dbReference>
<dbReference type="InterPro" id="IPR009051">
    <property type="entry name" value="Helical_ferredxn"/>
</dbReference>
<evidence type="ECO:0000259" key="5">
    <source>
        <dbReference type="Pfam" id="PF02589"/>
    </source>
</evidence>
<dbReference type="PANTHER" id="PTHR47153">
    <property type="entry name" value="LACTATE UTILIZATION PROTEIN B"/>
    <property type="match status" value="1"/>
</dbReference>
<keyword evidence="2" id="KW-0004">4Fe-4S</keyword>
<dbReference type="GO" id="GO:0006089">
    <property type="term" value="P:lactate metabolic process"/>
    <property type="evidence" value="ECO:0007669"/>
    <property type="project" value="InterPro"/>
</dbReference>
<comment type="caution">
    <text evidence="7">The sequence shown here is derived from an EMBL/GenBank/DDBJ whole genome shotgun (WGS) entry which is preliminary data.</text>
</comment>
<evidence type="ECO:0000256" key="4">
    <source>
        <dbReference type="ARBA" id="ARBA00022982"/>
    </source>
</evidence>
<dbReference type="Pfam" id="PF02589">
    <property type="entry name" value="LUD_dom"/>
    <property type="match status" value="1"/>
</dbReference>
<dbReference type="InterPro" id="IPR037171">
    <property type="entry name" value="NagB/RpiA_transferase-like"/>
</dbReference>
<dbReference type="SUPFAM" id="SSF46548">
    <property type="entry name" value="alpha-helical ferredoxin"/>
    <property type="match status" value="1"/>
</dbReference>
<keyword evidence="2" id="KW-0408">Iron</keyword>
<dbReference type="SUPFAM" id="SSF100950">
    <property type="entry name" value="NagB/RpiA/CoA transferase-like"/>
    <property type="match status" value="1"/>
</dbReference>
<protein>
    <submittedName>
        <fullName evidence="7">Putative iron-sulfur oxidoreductase</fullName>
    </submittedName>
</protein>
<dbReference type="InterPro" id="IPR024185">
    <property type="entry name" value="FTHF_cligase-like_sf"/>
</dbReference>
<dbReference type="EMBL" id="CABN01000149">
    <property type="protein sequence ID" value="CBI00583.1"/>
    <property type="molecule type" value="Genomic_DNA"/>
</dbReference>
<keyword evidence="3" id="KW-0677">Repeat</keyword>
<dbReference type="PANTHER" id="PTHR47153:SF2">
    <property type="entry name" value="LACTATE UTILIZATION PROTEIN B"/>
    <property type="match status" value="1"/>
</dbReference>
<dbReference type="Gene3D" id="1.10.1060.10">
    <property type="entry name" value="Alpha-helical ferredoxin"/>
    <property type="match status" value="1"/>
</dbReference>
<evidence type="ECO:0000256" key="2">
    <source>
        <dbReference type="ARBA" id="ARBA00022485"/>
    </source>
</evidence>
<dbReference type="Gene3D" id="3.40.50.10420">
    <property type="entry name" value="NagB/RpiA/CoA transferase-like"/>
    <property type="match status" value="1"/>
</dbReference>
<feature type="domain" description="LUD" evidence="5">
    <location>
        <begin position="99"/>
        <end position="319"/>
    </location>
</feature>
<dbReference type="InterPro" id="IPR017900">
    <property type="entry name" value="4Fe4S_Fe_S_CS"/>
</dbReference>
<organism evidence="7">
    <name type="scientific">mine drainage metagenome</name>
    <dbReference type="NCBI Taxonomy" id="410659"/>
    <lineage>
        <taxon>unclassified sequences</taxon>
        <taxon>metagenomes</taxon>
        <taxon>ecological metagenomes</taxon>
    </lineage>
</organism>
<keyword evidence="2" id="KW-0411">Iron-sulfur</keyword>
<proteinExistence type="predicted"/>
<dbReference type="AlphaFoldDB" id="E6Q074"/>
<dbReference type="InterPro" id="IPR003741">
    <property type="entry name" value="LUD_dom"/>
</dbReference>